<organism evidence="1 2">
    <name type="scientific">Bartonella tamiae Th239</name>
    <dbReference type="NCBI Taxonomy" id="1094558"/>
    <lineage>
        <taxon>Bacteria</taxon>
        <taxon>Pseudomonadati</taxon>
        <taxon>Pseudomonadota</taxon>
        <taxon>Alphaproteobacteria</taxon>
        <taxon>Hyphomicrobiales</taxon>
        <taxon>Bartonellaceae</taxon>
        <taxon>Bartonella</taxon>
    </lineage>
</organism>
<proteinExistence type="predicted"/>
<comment type="caution">
    <text evidence="1">The sequence shown here is derived from an EMBL/GenBank/DDBJ whole genome shotgun (WGS) entry which is preliminary data.</text>
</comment>
<dbReference type="PATRIC" id="fig|1094558.3.peg.501"/>
<dbReference type="EMBL" id="AIMB01000003">
    <property type="protein sequence ID" value="EJF91120.1"/>
    <property type="molecule type" value="Genomic_DNA"/>
</dbReference>
<dbReference type="AlphaFoldDB" id="J1K206"/>
<reference evidence="1 2" key="1">
    <citation type="submission" date="2012-03" db="EMBL/GenBank/DDBJ databases">
        <title>The Genome Sequence of Bartonella tamiae Th239.</title>
        <authorList>
            <consortium name="The Broad Institute Genome Sequencing Platform"/>
            <consortium name="The Broad Institute Genome Sequencing Center for Infectious Disease"/>
            <person name="Feldgarden M."/>
            <person name="Kirby J."/>
            <person name="Kosoy M."/>
            <person name="Birtles R."/>
            <person name="Probert W.S."/>
            <person name="Chiaraviglio L."/>
            <person name="Young S.K."/>
            <person name="Zeng Q."/>
            <person name="Gargeya S."/>
            <person name="Fitzgerald M."/>
            <person name="Haas B."/>
            <person name="Abouelleil A."/>
            <person name="Alvarado L."/>
            <person name="Arachchi H.M."/>
            <person name="Berlin A."/>
            <person name="Chapman S.B."/>
            <person name="Gearin G."/>
            <person name="Goldberg J."/>
            <person name="Griggs A."/>
            <person name="Gujja S."/>
            <person name="Hansen M."/>
            <person name="Heiman D."/>
            <person name="Howarth C."/>
            <person name="Larimer J."/>
            <person name="Lui A."/>
            <person name="MacDonald P.J.P."/>
            <person name="McCowen C."/>
            <person name="Montmayeur A."/>
            <person name="Murphy C."/>
            <person name="Neiman D."/>
            <person name="Pearson M."/>
            <person name="Priest M."/>
            <person name="Roberts A."/>
            <person name="Saif S."/>
            <person name="Shea T."/>
            <person name="Sisk P."/>
            <person name="Stolte C."/>
            <person name="Sykes S."/>
            <person name="Wortman J."/>
            <person name="Nusbaum C."/>
            <person name="Birren B."/>
        </authorList>
    </citation>
    <scope>NUCLEOTIDE SEQUENCE [LARGE SCALE GENOMIC DNA]</scope>
    <source>
        <strain evidence="1 2">Th239</strain>
    </source>
</reference>
<evidence type="ECO:0000313" key="1">
    <source>
        <dbReference type="EMBL" id="EJF91120.1"/>
    </source>
</evidence>
<protein>
    <submittedName>
        <fullName evidence="1">Uncharacterized protein</fullName>
    </submittedName>
</protein>
<name>J1K206_9HYPH</name>
<sequence length="116" mass="12855">MIGSILAVVLLAQSIMMSMMIFQASVSVINQKRDFYGSVLCTTSDNKSPSHQSKVPSCCTSGCVLSSAIVRLFSPVLFLTLHLREGEILKIIRVIEQPNLYERFNHKARAPPIVMT</sequence>
<dbReference type="STRING" id="1094558.ME5_00452"/>
<dbReference type="HOGENOM" id="CLU_2091993_0_0_5"/>
<dbReference type="Proteomes" id="UP000008952">
    <property type="component" value="Unassembled WGS sequence"/>
</dbReference>
<evidence type="ECO:0000313" key="2">
    <source>
        <dbReference type="Proteomes" id="UP000008952"/>
    </source>
</evidence>
<keyword evidence="2" id="KW-1185">Reference proteome</keyword>
<accession>J1K206</accession>
<gene>
    <name evidence="1" type="ORF">ME5_00452</name>
</gene>
<dbReference type="RefSeq" id="WP_008038034.1">
    <property type="nucleotide sequence ID" value="NZ_JH725147.1"/>
</dbReference>